<gene>
    <name evidence="2" type="ORF">SGUI_1647</name>
</gene>
<name>A0A1B1NC88_9MICO</name>
<evidence type="ECO:0000313" key="3">
    <source>
        <dbReference type="Proteomes" id="UP000092482"/>
    </source>
</evidence>
<reference evidence="2 3" key="1">
    <citation type="submission" date="2016-03" db="EMBL/GenBank/DDBJ databases">
        <title>Shallow-sea hydrothermal system.</title>
        <authorList>
            <person name="Tang K."/>
        </authorList>
    </citation>
    <scope>NUCLEOTIDE SEQUENCE [LARGE SCALE GENOMIC DNA]</scope>
    <source>
        <strain evidence="2 3">JLT9</strain>
    </source>
</reference>
<dbReference type="RefSeq" id="WP_066638701.1">
    <property type="nucleotide sequence ID" value="NZ_CP014989.1"/>
</dbReference>
<dbReference type="STRING" id="1758689.SGUI_1647"/>
<feature type="region of interest" description="Disordered" evidence="1">
    <location>
        <begin position="89"/>
        <end position="108"/>
    </location>
</feature>
<dbReference type="Proteomes" id="UP000092482">
    <property type="component" value="Chromosome"/>
</dbReference>
<evidence type="ECO:0000256" key="1">
    <source>
        <dbReference type="SAM" id="MobiDB-lite"/>
    </source>
</evidence>
<organism evidence="2 3">
    <name type="scientific">Serinicoccus hydrothermalis</name>
    <dbReference type="NCBI Taxonomy" id="1758689"/>
    <lineage>
        <taxon>Bacteria</taxon>
        <taxon>Bacillati</taxon>
        <taxon>Actinomycetota</taxon>
        <taxon>Actinomycetes</taxon>
        <taxon>Micrococcales</taxon>
        <taxon>Ornithinimicrobiaceae</taxon>
        <taxon>Serinicoccus</taxon>
    </lineage>
</organism>
<dbReference type="EMBL" id="CP014989">
    <property type="protein sequence ID" value="ANS79043.1"/>
    <property type="molecule type" value="Genomic_DNA"/>
</dbReference>
<dbReference type="KEGG" id="serj:SGUI_1647"/>
<evidence type="ECO:0000313" key="2">
    <source>
        <dbReference type="EMBL" id="ANS79043.1"/>
    </source>
</evidence>
<proteinExistence type="predicted"/>
<keyword evidence="3" id="KW-1185">Reference proteome</keyword>
<sequence>MTGPAQDAPREEDEDLVVALGRVIVGDGGEVSVAGGTLETEEHLRLVRRCAEAHEGTAALLQQAVGSARGAGVSWARLGAELGLSRQGAQQRFGESAGPGEEGDAGADERWLGPVTAVDEMGELQLAGELGWHTVEAGMFRHRMVRTGTRWEHRRVIWTRPVRHYLTEGWQVGARAFPWLYLVRDTGLPVEA</sequence>
<accession>A0A1B1NC88</accession>
<protein>
    <submittedName>
        <fullName evidence="2">Uncharacterized protein</fullName>
    </submittedName>
</protein>
<dbReference type="AlphaFoldDB" id="A0A1B1NC88"/>